<evidence type="ECO:0000256" key="1">
    <source>
        <dbReference type="SAM" id="MobiDB-lite"/>
    </source>
</evidence>
<dbReference type="InterPro" id="IPR012337">
    <property type="entry name" value="RNaseH-like_sf"/>
</dbReference>
<dbReference type="OrthoDB" id="118359at2759"/>
<comment type="caution">
    <text evidence="3">The sequence shown here is derived from an EMBL/GenBank/DDBJ whole genome shotgun (WGS) entry which is preliminary data.</text>
</comment>
<protein>
    <submittedName>
        <fullName evidence="3">Unnamed protein product</fullName>
    </submittedName>
</protein>
<accession>A0A9W6Y0M3</accession>
<organism evidence="3 4">
    <name type="scientific">Phytophthora fragariaefolia</name>
    <dbReference type="NCBI Taxonomy" id="1490495"/>
    <lineage>
        <taxon>Eukaryota</taxon>
        <taxon>Sar</taxon>
        <taxon>Stramenopiles</taxon>
        <taxon>Oomycota</taxon>
        <taxon>Peronosporomycetes</taxon>
        <taxon>Peronosporales</taxon>
        <taxon>Peronosporaceae</taxon>
        <taxon>Phytophthora</taxon>
    </lineage>
</organism>
<dbReference type="GO" id="GO:0003676">
    <property type="term" value="F:nucleic acid binding"/>
    <property type="evidence" value="ECO:0007669"/>
    <property type="project" value="InterPro"/>
</dbReference>
<dbReference type="PANTHER" id="PTHR37984:SF5">
    <property type="entry name" value="PROTEIN NYNRIN-LIKE"/>
    <property type="match status" value="1"/>
</dbReference>
<evidence type="ECO:0000313" key="3">
    <source>
        <dbReference type="EMBL" id="GMF49601.1"/>
    </source>
</evidence>
<dbReference type="Gene3D" id="3.30.420.10">
    <property type="entry name" value="Ribonuclease H-like superfamily/Ribonuclease H"/>
    <property type="match status" value="1"/>
</dbReference>
<dbReference type="AlphaFoldDB" id="A0A9W6Y0M3"/>
<dbReference type="Pfam" id="PF17921">
    <property type="entry name" value="Integrase_H2C2"/>
    <property type="match status" value="1"/>
</dbReference>
<dbReference type="GO" id="GO:0015074">
    <property type="term" value="P:DNA integration"/>
    <property type="evidence" value="ECO:0007669"/>
    <property type="project" value="InterPro"/>
</dbReference>
<dbReference type="InterPro" id="IPR001584">
    <property type="entry name" value="Integrase_cat-core"/>
</dbReference>
<sequence length="408" mass="44921">MELGINATVSSPVLPLRQQIADAYDDDAFYACIIRYLRNPTADALAKLTRPTRDTITRYDIDGDRLTYAIDTFDTPRVVIPADDDLRARLVHEYHDAPAGGHLGREKTFAAISRDFFWPLMPHRYPCISDRFSKMVHLAPVAAEVTADESAELFLDLVFRHHGLPESIVSDRYPRFTSASWTRLFALLGTRLLMSTAAHPEMDGQTERVNRVPEDVLRSYETSFPSWSSFLPMAEFALNNATHASTDLTPFFVNDARHPRVPALLAVRSSPPAVSTLGGGGRAPTPQSVQSSSDPPQSDEPHHVTAAEVHVVENHALHGVAYEELAAVDTAMPAASTVANFAPKPTPTPIDSAAVSELLLHRQAVTRFVRDALEAAADQEKANADRRGRKNMLSLRRGDRVLLSTDGI</sequence>
<evidence type="ECO:0000313" key="4">
    <source>
        <dbReference type="Proteomes" id="UP001165121"/>
    </source>
</evidence>
<dbReference type="PROSITE" id="PS50994">
    <property type="entry name" value="INTEGRASE"/>
    <property type="match status" value="1"/>
</dbReference>
<name>A0A9W6Y0M3_9STRA</name>
<dbReference type="Gene3D" id="1.10.340.70">
    <property type="match status" value="1"/>
</dbReference>
<feature type="region of interest" description="Disordered" evidence="1">
    <location>
        <begin position="271"/>
        <end position="302"/>
    </location>
</feature>
<dbReference type="PANTHER" id="PTHR37984">
    <property type="entry name" value="PROTEIN CBG26694"/>
    <property type="match status" value="1"/>
</dbReference>
<feature type="domain" description="Integrase catalytic" evidence="2">
    <location>
        <begin position="94"/>
        <end position="258"/>
    </location>
</feature>
<evidence type="ECO:0000259" key="2">
    <source>
        <dbReference type="PROSITE" id="PS50994"/>
    </source>
</evidence>
<gene>
    <name evidence="3" type="ORF">Pfra01_001963100</name>
</gene>
<keyword evidence="4" id="KW-1185">Reference proteome</keyword>
<dbReference type="SUPFAM" id="SSF53098">
    <property type="entry name" value="Ribonuclease H-like"/>
    <property type="match status" value="1"/>
</dbReference>
<dbReference type="InterPro" id="IPR036397">
    <property type="entry name" value="RNaseH_sf"/>
</dbReference>
<dbReference type="InterPro" id="IPR050951">
    <property type="entry name" value="Retrovirus_Pol_polyprotein"/>
</dbReference>
<reference evidence="3" key="1">
    <citation type="submission" date="2023-04" db="EMBL/GenBank/DDBJ databases">
        <title>Phytophthora fragariaefolia NBRC 109709.</title>
        <authorList>
            <person name="Ichikawa N."/>
            <person name="Sato H."/>
            <person name="Tonouchi N."/>
        </authorList>
    </citation>
    <scope>NUCLEOTIDE SEQUENCE</scope>
    <source>
        <strain evidence="3">NBRC 109709</strain>
    </source>
</reference>
<dbReference type="EMBL" id="BSXT01002551">
    <property type="protein sequence ID" value="GMF49601.1"/>
    <property type="molecule type" value="Genomic_DNA"/>
</dbReference>
<feature type="compositionally biased region" description="Low complexity" evidence="1">
    <location>
        <begin position="284"/>
        <end position="296"/>
    </location>
</feature>
<proteinExistence type="predicted"/>
<dbReference type="Proteomes" id="UP001165121">
    <property type="component" value="Unassembled WGS sequence"/>
</dbReference>
<dbReference type="InterPro" id="IPR041588">
    <property type="entry name" value="Integrase_H2C2"/>
</dbReference>